<dbReference type="InterPro" id="IPR018811">
    <property type="entry name" value="MRX11"/>
</dbReference>
<dbReference type="RefSeq" id="XP_009267606.1">
    <property type="nucleotide sequence ID" value="XM_009269331.1"/>
</dbReference>
<feature type="region of interest" description="Disordered" evidence="1">
    <location>
        <begin position="1335"/>
        <end position="1367"/>
    </location>
</feature>
<dbReference type="InterPro" id="IPR045107">
    <property type="entry name" value="SAC3/GANP/THP3"/>
</dbReference>
<sequence length="1385" mass="155146">MLIWTGFRGFGVSGLSRVLRAPRVPKSNQVRHKSTHTYTQRLQHLSQRTGTDPISLSASFAILHELTAIFPVIAIFGGLHWFGVGERSLEWLWGADSCDNTNDIRSWTRAACEEGERRLDRFRQRYNLWQDEENKWDGSGRYTAHISEAIAAYTITKVLLPVRILACLYYSPRFSVFVFEPIKRGSRFTADKTQYQQLRAHREVERLEAIRDGQIPDPSQGGMSLSDAITLRGTCTTMCPLFERVEREYQLNLDKWEVYAEHPRQANPARTVKTFHRPAAGDEASLPSDVRPAPVLKQTLDYLFHTILAEDADLHDSHHFLRDRTRSIRQDFTLQHIRDRVAVECHERIARYHILCLHELCERTGWSDQQELEQLSKVLLSLTEFYDDWRASTGETLPNEAEFRAYHLLIHLRDSSTAAAAERLPTSLYLSQPIQLALKFHALARRSNEADVRGRPHNTVSSPNGYSRFFKLIRSSSTPFLMACLLEPSFSSVRRGALKAMRVAYPSKYRAYPVADLVSVLGCDDGLHVAREAENLGLDVERGGENEKDNDNGNDEAPPTAVRVNKQSQVNDSGPTIPHCKSRLVSAKRGRLSARDVIDTPLAIDFDIGVDVVAGDIPKSQPASLSSLRPSAPVFTMPSTKTNANIDSGGGGYGYGTSAGTDTGTSSHNHSNSSPTSLMPPPPKPIATAFSFQPRQTTQHTQGAPSSNAFSWSGTGTGTETAGAFANAFTPPSTQGQGQGAQPDVQPDNDLDEKHRQQQQEERERQKKQKAAEAAEATEAAQLARAAQSRRRLSENRKLQGRLRAEEEERKKTREEERGRERERLELTHTTCTKLTDRILDETVAAAVRSCVLREVAAMYRRRRLILRCLRLWKTAAVARVIARDVDQERLKQFRMAVEGLSFGRGGTTPAFTLPDEEDEEDKQDAEELFDHEDEEVAFHHSPLHQLRLRLSDSEMEHTLQQHVQQRSELWNRGGALTVVAGFIHSNPLLKHFASVDVGLYTHDDSSSSSSWLRTRFGADVGDFNQANSQLSLYANSEKPPASTAIVFFECSRELARQQSEKERARTLNNDKRRMERVAGRLAYGTFIPTIVVLSWCESEAVECLSSNLNTPALHLKYLQIAPHSFDSQLHTLLESVDVGVRHYQTTTPRRVSAVFSPVALASVLAIHHMPYAHHIAIALVDSSIAILNEAIRATNEAVQMLCAGADGDEAPTETRTLPLLKESVGVKLNANVKESIPLPTTLIEWLDDERFDFEPDVLLLRAEIAGWDGSHADTVYVMTRILDIVFSGHPADETFVVRDGVSLNQEELVEQTDIVKRTRRVVLQLERMAEGVRVAHEQSSRQRKREDELVRSPSPSPSPKKKTVSSAVLKDLVGSVRSSLFSNV</sequence>
<dbReference type="PANTHER" id="PTHR12436:SF3">
    <property type="entry name" value="GERMINAL-CENTER ASSOCIATED NUCLEAR PROTEIN"/>
    <property type="match status" value="1"/>
</dbReference>
<dbReference type="GeneID" id="20377082"/>
<dbReference type="GO" id="GO:0006406">
    <property type="term" value="P:mRNA export from nucleus"/>
    <property type="evidence" value="ECO:0007669"/>
    <property type="project" value="TreeGrafter"/>
</dbReference>
<dbReference type="EMBL" id="KE007230">
    <property type="protein sequence ID" value="EOR01344.1"/>
    <property type="molecule type" value="Genomic_DNA"/>
</dbReference>
<dbReference type="OMA" id="VECHERI"/>
<name>R9AGJ5_WALI9</name>
<feature type="compositionally biased region" description="Polar residues" evidence="1">
    <location>
        <begin position="565"/>
        <end position="574"/>
    </location>
</feature>
<dbReference type="PANTHER" id="PTHR12436">
    <property type="entry name" value="80 KDA MCM3-ASSOCIATED PROTEIN"/>
    <property type="match status" value="1"/>
</dbReference>
<evidence type="ECO:0000313" key="4">
    <source>
        <dbReference type="Proteomes" id="UP000014064"/>
    </source>
</evidence>
<accession>R9AGJ5</accession>
<feature type="compositionally biased region" description="Low complexity" evidence="1">
    <location>
        <begin position="658"/>
        <end position="677"/>
    </location>
</feature>
<feature type="region of interest" description="Disordered" evidence="1">
    <location>
        <begin position="538"/>
        <end position="579"/>
    </location>
</feature>
<dbReference type="GO" id="GO:0005737">
    <property type="term" value="C:cytoplasm"/>
    <property type="evidence" value="ECO:0007669"/>
    <property type="project" value="TreeGrafter"/>
</dbReference>
<dbReference type="Gene3D" id="1.25.40.990">
    <property type="match status" value="1"/>
</dbReference>
<feature type="compositionally biased region" description="Low complexity" evidence="1">
    <location>
        <begin position="774"/>
        <end position="787"/>
    </location>
</feature>
<feature type="compositionally biased region" description="Polar residues" evidence="1">
    <location>
        <begin position="690"/>
        <end position="713"/>
    </location>
</feature>
<dbReference type="Proteomes" id="UP000014064">
    <property type="component" value="Unassembled WGS sequence"/>
</dbReference>
<dbReference type="GO" id="GO:0070390">
    <property type="term" value="C:transcription export complex 2"/>
    <property type="evidence" value="ECO:0007669"/>
    <property type="project" value="TreeGrafter"/>
</dbReference>
<protein>
    <submittedName>
        <fullName evidence="3">SAC3 family protein 1</fullName>
    </submittedName>
</protein>
<feature type="compositionally biased region" description="Gly residues" evidence="1">
    <location>
        <begin position="648"/>
        <end position="657"/>
    </location>
</feature>
<dbReference type="Pfam" id="PF10306">
    <property type="entry name" value="FLILHELTA"/>
    <property type="match status" value="1"/>
</dbReference>
<feature type="compositionally biased region" description="Low complexity" evidence="1">
    <location>
        <begin position="718"/>
        <end position="730"/>
    </location>
</feature>
<evidence type="ECO:0000313" key="3">
    <source>
        <dbReference type="EMBL" id="EOR01344.1"/>
    </source>
</evidence>
<feature type="compositionally biased region" description="Basic and acidic residues" evidence="1">
    <location>
        <begin position="752"/>
        <end position="773"/>
    </location>
</feature>
<dbReference type="Pfam" id="PF03399">
    <property type="entry name" value="SAC3_GANP"/>
    <property type="match status" value="1"/>
</dbReference>
<gene>
    <name evidence="3" type="ORF">J056_004130</name>
</gene>
<proteinExistence type="predicted"/>
<feature type="compositionally biased region" description="Basic and acidic residues" evidence="1">
    <location>
        <begin position="792"/>
        <end position="822"/>
    </location>
</feature>
<dbReference type="STRING" id="1299270.R9AGJ5"/>
<reference evidence="4" key="1">
    <citation type="journal article" date="2013" name="BMC Genomics">
        <title>Genome and transcriptome sequencing of the halophilic fungus Wallemia ichthyophaga: haloadaptations present and absent.</title>
        <authorList>
            <person name="Zajc J."/>
            <person name="Liu Y."/>
            <person name="Dai W."/>
            <person name="Yang Z."/>
            <person name="Hu J."/>
            <person name="Gostincar C."/>
            <person name="Gunde-Cimerman N."/>
        </authorList>
    </citation>
    <scope>NUCLEOTIDE SEQUENCE [LARGE SCALE GENOMIC DNA]</scope>
    <source>
        <strain evidence="4">EXF-994 / CBS 113033</strain>
    </source>
</reference>
<dbReference type="OrthoDB" id="5580261at2759"/>
<keyword evidence="4" id="KW-1185">Reference proteome</keyword>
<dbReference type="InterPro" id="IPR005062">
    <property type="entry name" value="SAC3/GANP/THP3_conserved"/>
</dbReference>
<evidence type="ECO:0000256" key="1">
    <source>
        <dbReference type="SAM" id="MobiDB-lite"/>
    </source>
</evidence>
<dbReference type="HOGENOM" id="CLU_279800_0_0_1"/>
<dbReference type="KEGG" id="wic:J056_004130"/>
<dbReference type="eggNOG" id="KOG1860">
    <property type="taxonomic scope" value="Eukaryota"/>
</dbReference>
<feature type="region of interest" description="Disordered" evidence="1">
    <location>
        <begin position="639"/>
        <end position="822"/>
    </location>
</feature>
<feature type="domain" description="SAC3/GANP/THP3 conserved" evidence="2">
    <location>
        <begin position="238"/>
        <end position="541"/>
    </location>
</feature>
<feature type="compositionally biased region" description="Basic and acidic residues" evidence="1">
    <location>
        <begin position="538"/>
        <end position="551"/>
    </location>
</feature>
<evidence type="ECO:0000259" key="2">
    <source>
        <dbReference type="Pfam" id="PF03399"/>
    </source>
</evidence>
<feature type="compositionally biased region" description="Basic and acidic residues" evidence="1">
    <location>
        <begin position="1335"/>
        <end position="1351"/>
    </location>
</feature>
<organism evidence="3 4">
    <name type="scientific">Wallemia ichthyophaga (strain EXF-994 / CBS 113033)</name>
    <dbReference type="NCBI Taxonomy" id="1299270"/>
    <lineage>
        <taxon>Eukaryota</taxon>
        <taxon>Fungi</taxon>
        <taxon>Dikarya</taxon>
        <taxon>Basidiomycota</taxon>
        <taxon>Wallemiomycotina</taxon>
        <taxon>Wallemiomycetes</taxon>
        <taxon>Wallemiales</taxon>
        <taxon>Wallemiaceae</taxon>
        <taxon>Wallemia</taxon>
    </lineage>
</organism>